<reference evidence="1" key="1">
    <citation type="submission" date="2025-08" db="UniProtKB">
        <authorList>
            <consortium name="Ensembl"/>
        </authorList>
    </citation>
    <scope>IDENTIFICATION</scope>
</reference>
<name>A0A7M4EFK3_CROPO</name>
<dbReference type="Ensembl" id="ENSCPRT00005010623.1">
    <property type="protein sequence ID" value="ENSCPRP00005009029.1"/>
    <property type="gene ID" value="ENSCPRG00005006431.1"/>
</dbReference>
<dbReference type="Proteomes" id="UP000594220">
    <property type="component" value="Unplaced"/>
</dbReference>
<accession>A0A7M4EFK3</accession>
<keyword evidence="2" id="KW-1185">Reference proteome</keyword>
<dbReference type="AlphaFoldDB" id="A0A7M4EFK3"/>
<organism evidence="1 2">
    <name type="scientific">Crocodylus porosus</name>
    <name type="common">Saltwater crocodile</name>
    <name type="synonym">Estuarine crocodile</name>
    <dbReference type="NCBI Taxonomy" id="8502"/>
    <lineage>
        <taxon>Eukaryota</taxon>
        <taxon>Metazoa</taxon>
        <taxon>Chordata</taxon>
        <taxon>Craniata</taxon>
        <taxon>Vertebrata</taxon>
        <taxon>Euteleostomi</taxon>
        <taxon>Archelosauria</taxon>
        <taxon>Archosauria</taxon>
        <taxon>Crocodylia</taxon>
        <taxon>Longirostres</taxon>
        <taxon>Crocodylidae</taxon>
        <taxon>Crocodylus</taxon>
    </lineage>
</organism>
<proteinExistence type="predicted"/>
<sequence>MFSAGFISRTKDLLVGLLKRDAPCSIALLLASPSQPTGEPGPCTALPGGASCLQTQTHKYTHTQTHKDIVAHTQGHTPIHKHTGTQGHAQIYRDTRIHKHTVTYTHKYTGTQ</sequence>
<evidence type="ECO:0000313" key="1">
    <source>
        <dbReference type="Ensembl" id="ENSCPRP00005009029.1"/>
    </source>
</evidence>
<reference evidence="1" key="2">
    <citation type="submission" date="2025-09" db="UniProtKB">
        <authorList>
            <consortium name="Ensembl"/>
        </authorList>
    </citation>
    <scope>IDENTIFICATION</scope>
</reference>
<protein>
    <submittedName>
        <fullName evidence="1">Uncharacterized protein</fullName>
    </submittedName>
</protein>
<evidence type="ECO:0000313" key="2">
    <source>
        <dbReference type="Proteomes" id="UP000594220"/>
    </source>
</evidence>